<evidence type="ECO:0000256" key="5">
    <source>
        <dbReference type="SAM" id="SignalP"/>
    </source>
</evidence>
<gene>
    <name evidence="7" type="ORF">QEZ41_07600</name>
</gene>
<dbReference type="Gene3D" id="1.10.760.10">
    <property type="entry name" value="Cytochrome c-like domain"/>
    <property type="match status" value="2"/>
</dbReference>
<keyword evidence="1 4" id="KW-0349">Heme</keyword>
<dbReference type="Pfam" id="PF00034">
    <property type="entry name" value="Cytochrom_C"/>
    <property type="match status" value="2"/>
</dbReference>
<evidence type="ECO:0000259" key="6">
    <source>
        <dbReference type="PROSITE" id="PS51007"/>
    </source>
</evidence>
<accession>A0ABT7SPM8</accession>
<dbReference type="Proteomes" id="UP001241056">
    <property type="component" value="Unassembled WGS sequence"/>
</dbReference>
<sequence length="213" mass="23031">MKKYQCMTLIAAGLSLAISSASALEGDAQAGKEATVMCVACHQGDGGGMNIPKGESWPALSGLDADYMYKQLQDIKSGARESVTMQAFVNTLTDKQMRDVSVYYSQLPAVAGKGGEDVTEEELAHGEKLAMQGDWDRYIVPCKSCHGPNNQGAGQHFPGIAGQHAGYISDQLHAWKKGKRHNDPQHLMLAIAERLDDNDIRAVSAWLSRQPAQ</sequence>
<dbReference type="PANTHER" id="PTHR33751:SF11">
    <property type="entry name" value="BLL4483 PROTEIN"/>
    <property type="match status" value="1"/>
</dbReference>
<proteinExistence type="predicted"/>
<keyword evidence="2 4" id="KW-0479">Metal-binding</keyword>
<feature type="domain" description="Cytochrome c" evidence="6">
    <location>
        <begin position="121"/>
        <end position="211"/>
    </location>
</feature>
<evidence type="ECO:0000256" key="3">
    <source>
        <dbReference type="ARBA" id="ARBA00023004"/>
    </source>
</evidence>
<feature type="domain" description="Cytochrome c" evidence="6">
    <location>
        <begin position="26"/>
        <end position="108"/>
    </location>
</feature>
<evidence type="ECO:0000256" key="2">
    <source>
        <dbReference type="ARBA" id="ARBA00022723"/>
    </source>
</evidence>
<name>A0ABT7SPM8_9GAMM</name>
<dbReference type="PIRSF" id="PIRSF000005">
    <property type="entry name" value="Cytochrome_c4"/>
    <property type="match status" value="1"/>
</dbReference>
<feature type="chain" id="PRO_5047177777" evidence="5">
    <location>
        <begin position="24"/>
        <end position="213"/>
    </location>
</feature>
<dbReference type="EMBL" id="JAUCDY010000007">
    <property type="protein sequence ID" value="MDM7858140.1"/>
    <property type="molecule type" value="Genomic_DNA"/>
</dbReference>
<evidence type="ECO:0000256" key="4">
    <source>
        <dbReference type="PROSITE-ProRule" id="PRU00433"/>
    </source>
</evidence>
<keyword evidence="8" id="KW-1185">Reference proteome</keyword>
<dbReference type="PROSITE" id="PS51007">
    <property type="entry name" value="CYTC"/>
    <property type="match status" value="2"/>
</dbReference>
<dbReference type="RefSeq" id="WP_289410797.1">
    <property type="nucleotide sequence ID" value="NZ_JAUCDY010000007.1"/>
</dbReference>
<reference evidence="7 8" key="1">
    <citation type="submission" date="2023-06" db="EMBL/GenBank/DDBJ databases">
        <title>Thiopseudomonas sp. CY1220 draft genome sequence.</title>
        <authorList>
            <person name="Zhao G."/>
            <person name="An M."/>
        </authorList>
    </citation>
    <scope>NUCLEOTIDE SEQUENCE [LARGE SCALE GENOMIC DNA]</scope>
    <source>
        <strain evidence="7 8">CY1220</strain>
    </source>
</reference>
<dbReference type="InterPro" id="IPR050597">
    <property type="entry name" value="Cytochrome_c_Oxidase_Subunit"/>
</dbReference>
<evidence type="ECO:0000313" key="8">
    <source>
        <dbReference type="Proteomes" id="UP001241056"/>
    </source>
</evidence>
<evidence type="ECO:0000313" key="7">
    <source>
        <dbReference type="EMBL" id="MDM7858140.1"/>
    </source>
</evidence>
<dbReference type="SUPFAM" id="SSF46626">
    <property type="entry name" value="Cytochrome c"/>
    <property type="match status" value="2"/>
</dbReference>
<dbReference type="InterPro" id="IPR036909">
    <property type="entry name" value="Cyt_c-like_dom_sf"/>
</dbReference>
<protein>
    <submittedName>
        <fullName evidence="7">C-type cytochrome</fullName>
    </submittedName>
</protein>
<keyword evidence="3 4" id="KW-0408">Iron</keyword>
<feature type="signal peptide" evidence="5">
    <location>
        <begin position="1"/>
        <end position="23"/>
    </location>
</feature>
<organism evidence="7 8">
    <name type="scientific">Thiopseudomonas acetoxidans</name>
    <dbReference type="NCBI Taxonomy" id="3041622"/>
    <lineage>
        <taxon>Bacteria</taxon>
        <taxon>Pseudomonadati</taxon>
        <taxon>Pseudomonadota</taxon>
        <taxon>Gammaproteobacteria</taxon>
        <taxon>Pseudomonadales</taxon>
        <taxon>Pseudomonadaceae</taxon>
        <taxon>Thiopseudomonas</taxon>
    </lineage>
</organism>
<keyword evidence="5" id="KW-0732">Signal</keyword>
<dbReference type="InterPro" id="IPR024167">
    <property type="entry name" value="Cytochrome_c4-like"/>
</dbReference>
<comment type="caution">
    <text evidence="7">The sequence shown here is derived from an EMBL/GenBank/DDBJ whole genome shotgun (WGS) entry which is preliminary data.</text>
</comment>
<dbReference type="PANTHER" id="PTHR33751">
    <property type="entry name" value="CBB3-TYPE CYTOCHROME C OXIDASE SUBUNIT FIXP"/>
    <property type="match status" value="1"/>
</dbReference>
<evidence type="ECO:0000256" key="1">
    <source>
        <dbReference type="ARBA" id="ARBA00022617"/>
    </source>
</evidence>
<dbReference type="InterPro" id="IPR009056">
    <property type="entry name" value="Cyt_c-like_dom"/>
</dbReference>